<reference evidence="6" key="1">
    <citation type="journal article" date="2008" name="Nature">
        <title>The amphioxus genome and the evolution of the chordate karyotype.</title>
        <authorList>
            <consortium name="US DOE Joint Genome Institute (JGI-PGF)"/>
            <person name="Putnam N.H."/>
            <person name="Butts T."/>
            <person name="Ferrier D.E.K."/>
            <person name="Furlong R.F."/>
            <person name="Hellsten U."/>
            <person name="Kawashima T."/>
            <person name="Robinson-Rechavi M."/>
            <person name="Shoguchi E."/>
            <person name="Terry A."/>
            <person name="Yu J.-K."/>
            <person name="Benito-Gutierrez E.L."/>
            <person name="Dubchak I."/>
            <person name="Garcia-Fernandez J."/>
            <person name="Gibson-Brown J.J."/>
            <person name="Grigoriev I.V."/>
            <person name="Horton A.C."/>
            <person name="de Jong P.J."/>
            <person name="Jurka J."/>
            <person name="Kapitonov V.V."/>
            <person name="Kohara Y."/>
            <person name="Kuroki Y."/>
            <person name="Lindquist E."/>
            <person name="Lucas S."/>
            <person name="Osoegawa K."/>
            <person name="Pennacchio L.A."/>
            <person name="Salamov A.A."/>
            <person name="Satou Y."/>
            <person name="Sauka-Spengler T."/>
            <person name="Schmutz J."/>
            <person name="Shin-I T."/>
            <person name="Toyoda A."/>
            <person name="Bronner-Fraser M."/>
            <person name="Fujiyama A."/>
            <person name="Holland L.Z."/>
            <person name="Holland P.W.H."/>
            <person name="Satoh N."/>
            <person name="Rokhsar D.S."/>
        </authorList>
    </citation>
    <scope>NUCLEOTIDE SEQUENCE [LARGE SCALE GENOMIC DNA]</scope>
    <source>
        <strain evidence="6">S238N-H82</strain>
        <tissue evidence="6">Testes</tissue>
    </source>
</reference>
<dbReference type="InterPro" id="IPR011992">
    <property type="entry name" value="EF-hand-dom_pair"/>
</dbReference>
<keyword evidence="3" id="KW-0106">Calcium</keyword>
<dbReference type="Gene3D" id="1.10.238.10">
    <property type="entry name" value="EF-hand"/>
    <property type="match status" value="1"/>
</dbReference>
<dbReference type="EMBL" id="GG666491">
    <property type="protein sequence ID" value="EEN63341.1"/>
    <property type="molecule type" value="Genomic_DNA"/>
</dbReference>
<dbReference type="InterPro" id="IPR002048">
    <property type="entry name" value="EF_hand_dom"/>
</dbReference>
<dbReference type="PROSITE" id="PS00018">
    <property type="entry name" value="EF_HAND_1"/>
    <property type="match status" value="2"/>
</dbReference>
<feature type="domain" description="EF-hand" evidence="5">
    <location>
        <begin position="85"/>
        <end position="120"/>
    </location>
</feature>
<dbReference type="PANTHER" id="PTHR23104:SF13">
    <property type="entry name" value="EF-HAND DOMAIN-CONTAINING PROTEIN"/>
    <property type="match status" value="1"/>
</dbReference>
<dbReference type="PROSITE" id="PS50222">
    <property type="entry name" value="EF_HAND_2"/>
    <property type="match status" value="1"/>
</dbReference>
<dbReference type="InterPro" id="IPR052110">
    <property type="entry name" value="MCFD2-like"/>
</dbReference>
<sequence length="184" mass="20855">MLALKRLYVLIFTATFALFIGVRCHEQHAAATDDSAEFHETHADEETHQLKHLFDRLDMDEEGIRHIKEHLSRIIKLPEGIDDIDDGQAMFYLFQLHDFDRNNKLDGLEWLALLTDFADTVPVSQSGQTGGTMVLKEAEGLVDKLLTEHDLDQDGYIDFAEMSVVDKGPDTVWTRVGSVDPETL</sequence>
<evidence type="ECO:0000256" key="3">
    <source>
        <dbReference type="ARBA" id="ARBA00022837"/>
    </source>
</evidence>
<proteinExistence type="predicted"/>
<gene>
    <name evidence="6" type="ORF">BRAFLDRAFT_119208</name>
</gene>
<dbReference type="Pfam" id="PF13499">
    <property type="entry name" value="EF-hand_7"/>
    <property type="match status" value="1"/>
</dbReference>
<dbReference type="AlphaFoldDB" id="C3Y8A4"/>
<accession>C3Y8A4</accession>
<feature type="signal peptide" evidence="4">
    <location>
        <begin position="1"/>
        <end position="24"/>
    </location>
</feature>
<dbReference type="STRING" id="7739.C3Y8A4"/>
<evidence type="ECO:0000313" key="6">
    <source>
        <dbReference type="EMBL" id="EEN63341.1"/>
    </source>
</evidence>
<keyword evidence="2" id="KW-0677">Repeat</keyword>
<protein>
    <recommendedName>
        <fullName evidence="5">EF-hand domain-containing protein</fullName>
    </recommendedName>
</protein>
<dbReference type="InParanoid" id="C3Y8A4"/>
<organism>
    <name type="scientific">Branchiostoma floridae</name>
    <name type="common">Florida lancelet</name>
    <name type="synonym">Amphioxus</name>
    <dbReference type="NCBI Taxonomy" id="7739"/>
    <lineage>
        <taxon>Eukaryota</taxon>
        <taxon>Metazoa</taxon>
        <taxon>Chordata</taxon>
        <taxon>Cephalochordata</taxon>
        <taxon>Leptocardii</taxon>
        <taxon>Amphioxiformes</taxon>
        <taxon>Branchiostomatidae</taxon>
        <taxon>Branchiostoma</taxon>
    </lineage>
</organism>
<dbReference type="GO" id="GO:0005509">
    <property type="term" value="F:calcium ion binding"/>
    <property type="evidence" value="ECO:0007669"/>
    <property type="project" value="InterPro"/>
</dbReference>
<dbReference type="SUPFAM" id="SSF47473">
    <property type="entry name" value="EF-hand"/>
    <property type="match status" value="1"/>
</dbReference>
<feature type="chain" id="PRO_5002934841" description="EF-hand domain-containing protein" evidence="4">
    <location>
        <begin position="25"/>
        <end position="184"/>
    </location>
</feature>
<dbReference type="InterPro" id="IPR018247">
    <property type="entry name" value="EF_Hand_1_Ca_BS"/>
</dbReference>
<evidence type="ECO:0000259" key="5">
    <source>
        <dbReference type="PROSITE" id="PS50222"/>
    </source>
</evidence>
<keyword evidence="1 4" id="KW-0732">Signal</keyword>
<name>C3Y8A4_BRAFL</name>
<dbReference type="PANTHER" id="PTHR23104">
    <property type="entry name" value="MULTIPLE COAGULATION FACTOR DEFICIENCY PROTEIN 2 NEURAL STEM CELL DERIVED NEURONAL SURVIVAL PROTEIN"/>
    <property type="match status" value="1"/>
</dbReference>
<dbReference type="eggNOG" id="KOG4065">
    <property type="taxonomic scope" value="Eukaryota"/>
</dbReference>
<evidence type="ECO:0000256" key="4">
    <source>
        <dbReference type="SAM" id="SignalP"/>
    </source>
</evidence>
<evidence type="ECO:0000256" key="2">
    <source>
        <dbReference type="ARBA" id="ARBA00022737"/>
    </source>
</evidence>
<evidence type="ECO:0000256" key="1">
    <source>
        <dbReference type="ARBA" id="ARBA00022729"/>
    </source>
</evidence>